<dbReference type="AlphaFoldDB" id="A0A4V3BLQ0"/>
<dbReference type="PANTHER" id="PTHR30329">
    <property type="entry name" value="STATOR ELEMENT OF FLAGELLAR MOTOR COMPLEX"/>
    <property type="match status" value="1"/>
</dbReference>
<dbReference type="PRINTS" id="PR01021">
    <property type="entry name" value="OMPADOMAIN"/>
</dbReference>
<organism evidence="7 8">
    <name type="scientific">Scandinavium goeteborgense</name>
    <dbReference type="NCBI Taxonomy" id="1851514"/>
    <lineage>
        <taxon>Bacteria</taxon>
        <taxon>Pseudomonadati</taxon>
        <taxon>Pseudomonadota</taxon>
        <taxon>Gammaproteobacteria</taxon>
        <taxon>Enterobacterales</taxon>
        <taxon>Enterobacteriaceae</taxon>
        <taxon>Scandinavium</taxon>
    </lineage>
</organism>
<dbReference type="InterPro" id="IPR036737">
    <property type="entry name" value="OmpA-like_sf"/>
</dbReference>
<keyword evidence="2 4" id="KW-0472">Membrane</keyword>
<gene>
    <name evidence="7" type="ORF">EC847_13219</name>
</gene>
<dbReference type="InterPro" id="IPR006664">
    <property type="entry name" value="OMP_bac"/>
</dbReference>
<dbReference type="PANTHER" id="PTHR30329:SF21">
    <property type="entry name" value="LIPOPROTEIN YIAD-RELATED"/>
    <property type="match status" value="1"/>
</dbReference>
<evidence type="ECO:0000256" key="4">
    <source>
        <dbReference type="PROSITE-ProRule" id="PRU00473"/>
    </source>
</evidence>
<keyword evidence="3" id="KW-0998">Cell outer membrane</keyword>
<dbReference type="InterPro" id="IPR050330">
    <property type="entry name" value="Bact_OuterMem_StrucFunc"/>
</dbReference>
<evidence type="ECO:0000256" key="5">
    <source>
        <dbReference type="SAM" id="Phobius"/>
    </source>
</evidence>
<evidence type="ECO:0000259" key="6">
    <source>
        <dbReference type="PROSITE" id="PS51123"/>
    </source>
</evidence>
<dbReference type="Gene3D" id="3.30.1330.60">
    <property type="entry name" value="OmpA-like domain"/>
    <property type="match status" value="1"/>
</dbReference>
<dbReference type="InterPro" id="IPR006665">
    <property type="entry name" value="OmpA-like"/>
</dbReference>
<dbReference type="SUPFAM" id="SSF103088">
    <property type="entry name" value="OmpA-like"/>
    <property type="match status" value="1"/>
</dbReference>
<evidence type="ECO:0000256" key="3">
    <source>
        <dbReference type="ARBA" id="ARBA00023237"/>
    </source>
</evidence>
<evidence type="ECO:0000256" key="1">
    <source>
        <dbReference type="ARBA" id="ARBA00004442"/>
    </source>
</evidence>
<keyword evidence="8" id="KW-1185">Reference proteome</keyword>
<dbReference type="RefSeq" id="WP_133462569.1">
    <property type="nucleotide sequence ID" value="NZ_SNVX01000032.1"/>
</dbReference>
<reference evidence="7 8" key="1">
    <citation type="submission" date="2019-03" db="EMBL/GenBank/DDBJ databases">
        <title>Genomic analyses of the natural microbiome of Caenorhabditis elegans.</title>
        <authorList>
            <person name="Samuel B."/>
        </authorList>
    </citation>
    <scope>NUCLEOTIDE SEQUENCE [LARGE SCALE GENOMIC DNA]</scope>
    <source>
        <strain evidence="7 8">BIGb0156</strain>
    </source>
</reference>
<dbReference type="PROSITE" id="PS51123">
    <property type="entry name" value="OMPA_2"/>
    <property type="match status" value="1"/>
</dbReference>
<evidence type="ECO:0000313" key="8">
    <source>
        <dbReference type="Proteomes" id="UP000295530"/>
    </source>
</evidence>
<feature type="transmembrane region" description="Helical" evidence="5">
    <location>
        <begin position="205"/>
        <end position="225"/>
    </location>
</feature>
<evidence type="ECO:0000313" key="7">
    <source>
        <dbReference type="EMBL" id="TDN47452.1"/>
    </source>
</evidence>
<keyword evidence="5" id="KW-0812">Transmembrane</keyword>
<feature type="domain" description="OmpA-like" evidence="6">
    <location>
        <begin position="283"/>
        <end position="399"/>
    </location>
</feature>
<keyword evidence="5" id="KW-1133">Transmembrane helix</keyword>
<name>A0A4V3BLQ0_SCAGO</name>
<comment type="subcellular location">
    <subcellularLocation>
        <location evidence="1">Cell outer membrane</location>
    </subcellularLocation>
</comment>
<dbReference type="CDD" id="cd07185">
    <property type="entry name" value="OmpA_C-like"/>
    <property type="match status" value="1"/>
</dbReference>
<comment type="caution">
    <text evidence="7">The sequence shown here is derived from an EMBL/GenBank/DDBJ whole genome shotgun (WGS) entry which is preliminary data.</text>
</comment>
<dbReference type="Pfam" id="PF00691">
    <property type="entry name" value="OmpA"/>
    <property type="match status" value="1"/>
</dbReference>
<dbReference type="GO" id="GO:0009279">
    <property type="term" value="C:cell outer membrane"/>
    <property type="evidence" value="ECO:0007669"/>
    <property type="project" value="UniProtKB-SubCell"/>
</dbReference>
<dbReference type="OrthoDB" id="9782229at2"/>
<sequence length="399" mass="44013">MNREDGFSKGVIDLEFLEVVSKFLGEREEDVNLALSGIVPLLFDKIKAHLTWAKEPVKFLDLLRESPDINTENTSASSLLEQTHSGSATGKMLSMLMPHQTDSLVNMVSNVSGVSNESGRSLVSVGAALLFSTLRNYLRQRKAQSLSLKGWMDSIDYDAVAMLPAPFKNYLQKNNVESYIFPEPRPGTAVGRADEGQKNKCGFKWLWLLLLAAIVALILLLKGCISTGESDRTAMQKTTDSVRALWGNLGAFFSKVLPDGKTINIPQKGMENQLINYIETDKSDPNVTFAFDRLLFMKNSSDLDPASKDQLSNIVAILKAWPNVYLQLNGYTDTSGTDEFNMKLSQDRANAVRQALIDQGASESHLEAVGFGSANPVAANDTEANRAKNRRIEIQVSRK</sequence>
<proteinExistence type="predicted"/>
<protein>
    <submittedName>
        <fullName evidence="7">Outer membrane protein OmpA-like peptidoglycan-associated protein</fullName>
    </submittedName>
</protein>
<dbReference type="Proteomes" id="UP000295530">
    <property type="component" value="Unassembled WGS sequence"/>
</dbReference>
<dbReference type="EMBL" id="SNVX01000032">
    <property type="protein sequence ID" value="TDN47452.1"/>
    <property type="molecule type" value="Genomic_DNA"/>
</dbReference>
<evidence type="ECO:0000256" key="2">
    <source>
        <dbReference type="ARBA" id="ARBA00023136"/>
    </source>
</evidence>
<accession>A0A4V3BLQ0</accession>